<feature type="chain" id="PRO_5040840078" evidence="1">
    <location>
        <begin position="29"/>
        <end position="1011"/>
    </location>
</feature>
<dbReference type="Gene3D" id="2.40.128.130">
    <property type="entry name" value="Autotransporter beta-domain"/>
    <property type="match status" value="1"/>
</dbReference>
<keyword evidence="1" id="KW-0732">Signal</keyword>
<dbReference type="SMART" id="SM00869">
    <property type="entry name" value="Autotransporter"/>
    <property type="match status" value="1"/>
</dbReference>
<proteinExistence type="predicted"/>
<dbReference type="SUPFAM" id="SSF103515">
    <property type="entry name" value="Autotransporter"/>
    <property type="match status" value="1"/>
</dbReference>
<evidence type="ECO:0000313" key="3">
    <source>
        <dbReference type="EMBL" id="MCG2626881.1"/>
    </source>
</evidence>
<accession>A0A9X1U7H2</accession>
<dbReference type="Proteomes" id="UP001139054">
    <property type="component" value="Unassembled WGS sequence"/>
</dbReference>
<evidence type="ECO:0000259" key="2">
    <source>
        <dbReference type="PROSITE" id="PS51208"/>
    </source>
</evidence>
<dbReference type="EMBL" id="JAKLTY010000005">
    <property type="protein sequence ID" value="MCG2626881.1"/>
    <property type="molecule type" value="Genomic_DNA"/>
</dbReference>
<dbReference type="Pfam" id="PF03797">
    <property type="entry name" value="Autotransporter"/>
    <property type="match status" value="1"/>
</dbReference>
<dbReference type="PROSITE" id="PS51208">
    <property type="entry name" value="AUTOTRANSPORTER"/>
    <property type="match status" value="1"/>
</dbReference>
<dbReference type="AlphaFoldDB" id="A0A9X1U7H2"/>
<dbReference type="InterPro" id="IPR005546">
    <property type="entry name" value="Autotransporte_beta"/>
</dbReference>
<evidence type="ECO:0000256" key="1">
    <source>
        <dbReference type="SAM" id="SignalP"/>
    </source>
</evidence>
<feature type="signal peptide" evidence="1">
    <location>
        <begin position="1"/>
        <end position="28"/>
    </location>
</feature>
<organism evidence="3 4">
    <name type="scientific">Bradyrhizobium zhengyangense</name>
    <dbReference type="NCBI Taxonomy" id="2911009"/>
    <lineage>
        <taxon>Bacteria</taxon>
        <taxon>Pseudomonadati</taxon>
        <taxon>Pseudomonadota</taxon>
        <taxon>Alphaproteobacteria</taxon>
        <taxon>Hyphomicrobiales</taxon>
        <taxon>Nitrobacteraceae</taxon>
        <taxon>Bradyrhizobium</taxon>
    </lineage>
</organism>
<comment type="caution">
    <text evidence="3">The sequence shown here is derived from an EMBL/GenBank/DDBJ whole genome shotgun (WGS) entry which is preliminary data.</text>
</comment>
<sequence length="1011" mass="100120">MTVSPRVLRIPVSALLLAPWIMTERAEAACTPPSPVNDAVVTCSGTVTNANGTIGYGSATDTGNTINVTSGTFLNGTTSGVTLNRGAINNAGAILGGTAASNDATGIAAGGDLDLKNTGDRVQAAGTNGIAISSSGTVNIENAAGIFAIGTGGIAIQANIVNLATNSGQVDGLRFGIFATTSVVVNNTSSGSVFADGTNGAAITTSGSVLINNANSVFATSSGSVAIRAGTVTVASNTGTIAGGLAGISSAGAATINNGASGEIESTLANSVAISSGSAVTVANAGEVIGNAVGSRGIAANTVVVSSNSGRIEAGAQGVFANTATVTNGSGGTIQALDQNGSAVNALIANVSNAGQILALNGGGFAILAGTVIVTANTGTISGEFNAIRSPSGSVTVNNNGGTIQSTNFNSTAVFAKTDATIVNAGTIKGGAGGGIGIRADGTATVDNAAGGLISGGQFGISAVDVKLNNAGIVESSFAAAGVDARTAEITNSGTIRANDGAAIQAFDALTLSNSGTITGAPAAEAISVRGTAAINNAGIISTGVRGVSVDGAATIVNSGSISGETGVQVRGGAEIANSGTITGTGGTAIKLSANADTLTLRPGSKINGVVDFGFGNDVVNVDFGVRSRVSSLTTIDLPTFINFDGTINTITSGFNGPSVVSGTTLATLDPTALAQTDRTLMDFTGGVSSLVRGRLSGAGSGANNMMAMAFAPDTAQAGPFTKAPKSLWTDPAPITVWANSFGGQRIQDETAATLRATSTAWGGAIGLDRKVQPNWLVGAFLGGGQGGLSVDLNSQSVDTVYVFAGAYSRFEWAAQFFDFTLQGGNADNKSRRLVLNNAAVGGMETATASYSGWYISPELAYGYKLDIGNGYLLTPTARLRYVAGRFDGYSEAGSAQGLSVGSRTLQDLEERGEVDLSRVTRFDGGALTANVHGGVIALQRVGDTGINTVLLGQNLSFDTPGSRSTIGAVAGFGLDYRTTRNVSVFGAVEGMVMSDQSRTGTAKGGLRVAF</sequence>
<reference evidence="3" key="1">
    <citation type="submission" date="2022-01" db="EMBL/GenBank/DDBJ databases">
        <title>Genome sequnece data of strain Bradyrhizobium sp. nov.</title>
        <authorList>
            <person name="Zhang J."/>
        </authorList>
    </citation>
    <scope>NUCLEOTIDE SEQUENCE</scope>
    <source>
        <strain evidence="3">WYCCWR 13023</strain>
    </source>
</reference>
<name>A0A9X1U7H2_9BRAD</name>
<evidence type="ECO:0000313" key="4">
    <source>
        <dbReference type="Proteomes" id="UP001139054"/>
    </source>
</evidence>
<dbReference type="InterPro" id="IPR036709">
    <property type="entry name" value="Autotransporte_beta_dom_sf"/>
</dbReference>
<gene>
    <name evidence="3" type="ORF">L6654_09620</name>
</gene>
<dbReference type="RefSeq" id="WP_237858646.1">
    <property type="nucleotide sequence ID" value="NZ_JAKLTY010000005.1"/>
</dbReference>
<protein>
    <submittedName>
        <fullName evidence="3">Autotransporter domain-containing protein</fullName>
    </submittedName>
</protein>
<feature type="domain" description="Autotransporter" evidence="2">
    <location>
        <begin position="730"/>
        <end position="1011"/>
    </location>
</feature>